<dbReference type="SMART" id="SM00731">
    <property type="entry name" value="SprT"/>
    <property type="match status" value="1"/>
</dbReference>
<dbReference type="InterPro" id="IPR023483">
    <property type="entry name" value="Uncharacterised_SprT"/>
</dbReference>
<comment type="subcellular location">
    <subcellularLocation>
        <location evidence="1 7">Cytoplasm</location>
    </subcellularLocation>
</comment>
<accession>A0A2T3MIJ9</accession>
<dbReference type="AlphaFoldDB" id="A0A2T3MIJ9"/>
<evidence type="ECO:0000313" key="9">
    <source>
        <dbReference type="EMBL" id="PSV94589.1"/>
    </source>
</evidence>
<evidence type="ECO:0000256" key="2">
    <source>
        <dbReference type="ARBA" id="ARBA00006591"/>
    </source>
</evidence>
<dbReference type="GO" id="GO:0008270">
    <property type="term" value="F:zinc ion binding"/>
    <property type="evidence" value="ECO:0007669"/>
    <property type="project" value="UniProtKB-UniRule"/>
</dbReference>
<comment type="similarity">
    <text evidence="2 7">Belongs to the SprT family.</text>
</comment>
<dbReference type="Pfam" id="PF17283">
    <property type="entry name" value="Zn_ribbon_SprT"/>
    <property type="match status" value="1"/>
</dbReference>
<sequence>MTPLQKQVLTHVECCIKQANQRLNKRLNKRLTIPTVNFNQRGKIAGTAHLQKWELRFNPILLTENPDAFLNEVVAHEVAHLVVFKHFGRVRPHGREWQIIMTEVFHVTPRTTHNFNVNSVAGATFIYHCPCSEYPLTIRRHNKVLRGQASYHCRKCRQPLQLKAS</sequence>
<feature type="domain" description="SprT-like" evidence="8">
    <location>
        <begin position="14"/>
        <end position="163"/>
    </location>
</feature>
<dbReference type="PANTHER" id="PTHR38773">
    <property type="entry name" value="PROTEIN SPRT"/>
    <property type="match status" value="1"/>
</dbReference>
<keyword evidence="9" id="KW-0482">Metalloprotease</keyword>
<evidence type="ECO:0000256" key="1">
    <source>
        <dbReference type="ARBA" id="ARBA00004496"/>
    </source>
</evidence>
<evidence type="ECO:0000256" key="6">
    <source>
        <dbReference type="ARBA" id="ARBA00022833"/>
    </source>
</evidence>
<name>A0A2T3MIJ9_9GAMM</name>
<keyword evidence="5 7" id="KW-0479">Metal-binding</keyword>
<dbReference type="EMBL" id="PYLW01000017">
    <property type="protein sequence ID" value="PSV94589.1"/>
    <property type="molecule type" value="Genomic_DNA"/>
</dbReference>
<dbReference type="NCBIfam" id="NF003421">
    <property type="entry name" value="PRK04860.1"/>
    <property type="match status" value="1"/>
</dbReference>
<proteinExistence type="inferred from homology"/>
<dbReference type="Pfam" id="PF10263">
    <property type="entry name" value="SprT-like"/>
    <property type="match status" value="1"/>
</dbReference>
<keyword evidence="4 7" id="KW-0963">Cytoplasm</keyword>
<dbReference type="PANTHER" id="PTHR38773:SF1">
    <property type="entry name" value="PROTEIN SPRT"/>
    <property type="match status" value="1"/>
</dbReference>
<evidence type="ECO:0000313" key="10">
    <source>
        <dbReference type="Proteomes" id="UP000241954"/>
    </source>
</evidence>
<evidence type="ECO:0000256" key="5">
    <source>
        <dbReference type="ARBA" id="ARBA00022723"/>
    </source>
</evidence>
<dbReference type="InterPro" id="IPR006640">
    <property type="entry name" value="SprT-like_domain"/>
</dbReference>
<dbReference type="GO" id="GO:0006508">
    <property type="term" value="P:proteolysis"/>
    <property type="evidence" value="ECO:0007669"/>
    <property type="project" value="UniProtKB-KW"/>
</dbReference>
<dbReference type="GO" id="GO:0006950">
    <property type="term" value="P:response to stress"/>
    <property type="evidence" value="ECO:0007669"/>
    <property type="project" value="UniProtKB-ARBA"/>
</dbReference>
<gene>
    <name evidence="7" type="primary">sprT</name>
    <name evidence="9" type="ORF">C9I88_14255</name>
</gene>
<feature type="binding site" evidence="7">
    <location>
        <position position="76"/>
    </location>
    <ligand>
        <name>Zn(2+)</name>
        <dbReference type="ChEBI" id="CHEBI:29105"/>
    </ligand>
</feature>
<protein>
    <recommendedName>
        <fullName evidence="3 7">Protein SprT</fullName>
    </recommendedName>
</protein>
<feature type="binding site" evidence="7">
    <location>
        <position position="80"/>
    </location>
    <ligand>
        <name>Zn(2+)</name>
        <dbReference type="ChEBI" id="CHEBI:29105"/>
    </ligand>
</feature>
<keyword evidence="6 7" id="KW-0862">Zinc</keyword>
<comment type="caution">
    <text evidence="9">The sequence shown here is derived from an EMBL/GenBank/DDBJ whole genome shotgun (WGS) entry which is preliminary data.</text>
</comment>
<keyword evidence="9" id="KW-0378">Hydrolase</keyword>
<organism evidence="9 10">
    <name type="scientific">Photobacterium iliopiscarium</name>
    <dbReference type="NCBI Taxonomy" id="56192"/>
    <lineage>
        <taxon>Bacteria</taxon>
        <taxon>Pseudomonadati</taxon>
        <taxon>Pseudomonadota</taxon>
        <taxon>Gammaproteobacteria</taxon>
        <taxon>Vibrionales</taxon>
        <taxon>Vibrionaceae</taxon>
        <taxon>Photobacterium</taxon>
    </lineage>
</organism>
<dbReference type="RefSeq" id="WP_107237674.1">
    <property type="nucleotide sequence ID" value="NZ_PYLW01000017.1"/>
</dbReference>
<comment type="cofactor">
    <cofactor evidence="7">
        <name>Zn(2+)</name>
        <dbReference type="ChEBI" id="CHEBI:29105"/>
    </cofactor>
    <text evidence="7">Binds 1 zinc ion.</text>
</comment>
<evidence type="ECO:0000256" key="4">
    <source>
        <dbReference type="ARBA" id="ARBA00022490"/>
    </source>
</evidence>
<dbReference type="Proteomes" id="UP000241954">
    <property type="component" value="Unassembled WGS sequence"/>
</dbReference>
<evidence type="ECO:0000256" key="3">
    <source>
        <dbReference type="ARBA" id="ARBA00020082"/>
    </source>
</evidence>
<dbReference type="STRING" id="56192.UB38_17690"/>
<dbReference type="GO" id="GO:0008237">
    <property type="term" value="F:metallopeptidase activity"/>
    <property type="evidence" value="ECO:0007669"/>
    <property type="project" value="UniProtKB-KW"/>
</dbReference>
<dbReference type="InterPro" id="IPR035240">
    <property type="entry name" value="SprT_Zn_ribbon"/>
</dbReference>
<dbReference type="GO" id="GO:0005737">
    <property type="term" value="C:cytoplasm"/>
    <property type="evidence" value="ECO:0007669"/>
    <property type="project" value="UniProtKB-SubCell"/>
</dbReference>
<keyword evidence="9" id="KW-0645">Protease</keyword>
<reference evidence="9 10" key="1">
    <citation type="submission" date="2018-01" db="EMBL/GenBank/DDBJ databases">
        <title>Whole genome sequencing of Histamine producing bacteria.</title>
        <authorList>
            <person name="Butler K."/>
        </authorList>
    </citation>
    <scope>NUCLEOTIDE SEQUENCE [LARGE SCALE GENOMIC DNA]</scope>
    <source>
        <strain evidence="9 10">NCIMB 13481</strain>
    </source>
</reference>
<dbReference type="HAMAP" id="MF_00746">
    <property type="entry name" value="SprT"/>
    <property type="match status" value="1"/>
</dbReference>
<evidence type="ECO:0000259" key="8">
    <source>
        <dbReference type="SMART" id="SM00731"/>
    </source>
</evidence>
<feature type="active site" evidence="7">
    <location>
        <position position="77"/>
    </location>
</feature>
<evidence type="ECO:0000256" key="7">
    <source>
        <dbReference type="HAMAP-Rule" id="MF_00746"/>
    </source>
</evidence>